<reference evidence="2 3" key="1">
    <citation type="journal article" date="2018" name="Biotechnol. Biofuels">
        <title>Integrative visual omics of the white-rot fungus Polyporus brumalis exposes the biotechnological potential of its oxidative enzymes for delignifying raw plant biomass.</title>
        <authorList>
            <person name="Miyauchi S."/>
            <person name="Rancon A."/>
            <person name="Drula E."/>
            <person name="Hage H."/>
            <person name="Chaduli D."/>
            <person name="Favel A."/>
            <person name="Grisel S."/>
            <person name="Henrissat B."/>
            <person name="Herpoel-Gimbert I."/>
            <person name="Ruiz-Duenas F.J."/>
            <person name="Chevret D."/>
            <person name="Hainaut M."/>
            <person name="Lin J."/>
            <person name="Wang M."/>
            <person name="Pangilinan J."/>
            <person name="Lipzen A."/>
            <person name="Lesage-Meessen L."/>
            <person name="Navarro D."/>
            <person name="Riley R."/>
            <person name="Grigoriev I.V."/>
            <person name="Zhou S."/>
            <person name="Raouche S."/>
            <person name="Rosso M.N."/>
        </authorList>
    </citation>
    <scope>NUCLEOTIDE SEQUENCE [LARGE SCALE GENOMIC DNA]</scope>
    <source>
        <strain evidence="2 3">BRFM 1820</strain>
    </source>
</reference>
<feature type="compositionally biased region" description="Basic and acidic residues" evidence="1">
    <location>
        <begin position="1035"/>
        <end position="1058"/>
    </location>
</feature>
<feature type="region of interest" description="Disordered" evidence="1">
    <location>
        <begin position="440"/>
        <end position="524"/>
    </location>
</feature>
<name>A0A371DJA1_9APHY</name>
<proteinExistence type="predicted"/>
<feature type="compositionally biased region" description="Polar residues" evidence="1">
    <location>
        <begin position="292"/>
        <end position="301"/>
    </location>
</feature>
<dbReference type="OrthoDB" id="2803824at2759"/>
<dbReference type="EMBL" id="KZ857390">
    <property type="protein sequence ID" value="RDX52596.1"/>
    <property type="molecule type" value="Genomic_DNA"/>
</dbReference>
<feature type="region of interest" description="Disordered" evidence="1">
    <location>
        <begin position="1"/>
        <end position="59"/>
    </location>
</feature>
<protein>
    <submittedName>
        <fullName evidence="2">Uncharacterized protein</fullName>
    </submittedName>
</protein>
<feature type="compositionally biased region" description="Basic and acidic residues" evidence="1">
    <location>
        <begin position="271"/>
        <end position="290"/>
    </location>
</feature>
<feature type="compositionally biased region" description="Pro residues" evidence="1">
    <location>
        <begin position="1"/>
        <end position="10"/>
    </location>
</feature>
<feature type="region of interest" description="Disordered" evidence="1">
    <location>
        <begin position="130"/>
        <end position="155"/>
    </location>
</feature>
<feature type="compositionally biased region" description="Polar residues" evidence="1">
    <location>
        <begin position="143"/>
        <end position="155"/>
    </location>
</feature>
<feature type="compositionally biased region" description="Low complexity" evidence="1">
    <location>
        <begin position="133"/>
        <end position="142"/>
    </location>
</feature>
<sequence length="1118" mass="122093">MTPSTPPPKNDAPQGDTYERTRSGARIFVKETPVPIVDTRNGGHEDANTTPTPTAAPLPLTPFVVENTIDEPSPLQPASRTHHGIQAVNAVNDEQGQMSTERAMSGMIPLAEIREVQACTDVPVFYFPPSPSNPNDASDNASTTAVEDSSSSPIDVSWTTTASVAADGTLSPTLRATAVRGRPDEATMVRGAEAAFGGTQHRARAAIGAPPGLTRGGANPMGTPGNANIGQEANMAQTNTAPLPIEAATPSGRSDNEDNYFRFFTTPPDFTDSRFRDQQHAQRELTRDEQVESANGEQSAMYNGEPAHERSSQTGPWTGRKRLWSGTPDPEDVRRGTRRPRPAGSTPLLRSGAFLPNASLTATNPWVNEQKVDVEGLREVQEEENFAPVAASTPLLISVPVPTPIAAPPLTQLPRQYVPSLPDAPSFQRNCSERRETLQAPDALFGPNNPALNEGRNPFSALPQTQMDIDGEEWARDPDSPSPDPPRRGKGKARATTEDMTPPGRDTGREQASSRAQDAEGDWDERDLLQARQNSLRQVLSDRAGDGRTNTHGRDTQTRGAGPSRYNHDFDAGRYGENGGNTFAREGYTSRTYNSLSSRSRARRIGDEESGHTHAASEARRPQQQQTNWPERGRDQSEFRPLPNTRAADYLAGRGADQTQLADARSVYRHSYSARTLHEDSTPRNDNRHEARSRMEGNDPAMTHDYGHRTHVEDEGNDRLQDGDAMSRGDEGNWATQEDGEVVPSALRDDVPRENTMPTIPPPGGFPSIHRDDPEAALRGLALDWMREIWSDAPNSDVLVQIYNYKYSEDDALNRRIAEALRWAFETMTGETDFDVVPPELEDGARRTLRDLPSIWVVRGLSPMATLTAIATGTWSYERISFTALPRTAGMQSWLFTLEGFLEGNADKIRQAILRVLQEDTMAIWIAEMLASNPSFDGWSPRRAMSEFLSTLRVEAADAKPTGVASMGSGASFETLPELRYRNWTEFGDGTAQGQVKEFSGSARDEAVDRALWDRRRRHQAGTAQVEAAEGTQGDEDRRGEAASRDRTQAGEDMRETTEEAATLATSATDATTGTIATTIVTATTAAARGAADVQAEAVDANASEWKQPASTRQEDRA</sequence>
<keyword evidence="3" id="KW-1185">Reference proteome</keyword>
<gene>
    <name evidence="2" type="ORF">OH76DRAFT_1480697</name>
</gene>
<feature type="compositionally biased region" description="Basic and acidic residues" evidence="1">
    <location>
        <begin position="676"/>
        <end position="697"/>
    </location>
</feature>
<feature type="region of interest" description="Disordered" evidence="1">
    <location>
        <begin position="672"/>
        <end position="704"/>
    </location>
</feature>
<organism evidence="2 3">
    <name type="scientific">Lentinus brumalis</name>
    <dbReference type="NCBI Taxonomy" id="2498619"/>
    <lineage>
        <taxon>Eukaryota</taxon>
        <taxon>Fungi</taxon>
        <taxon>Dikarya</taxon>
        <taxon>Basidiomycota</taxon>
        <taxon>Agaricomycotina</taxon>
        <taxon>Agaricomycetes</taxon>
        <taxon>Polyporales</taxon>
        <taxon>Polyporaceae</taxon>
        <taxon>Lentinus</taxon>
    </lineage>
</organism>
<feature type="compositionally biased region" description="Basic and acidic residues" evidence="1">
    <location>
        <begin position="604"/>
        <end position="621"/>
    </location>
</feature>
<accession>A0A371DJA1</accession>
<evidence type="ECO:0000313" key="2">
    <source>
        <dbReference type="EMBL" id="RDX52596.1"/>
    </source>
</evidence>
<dbReference type="AlphaFoldDB" id="A0A371DJA1"/>
<feature type="region of interest" description="Disordered" evidence="1">
    <location>
        <begin position="539"/>
        <end position="642"/>
    </location>
</feature>
<evidence type="ECO:0000313" key="3">
    <source>
        <dbReference type="Proteomes" id="UP000256964"/>
    </source>
</evidence>
<feature type="region of interest" description="Disordered" evidence="1">
    <location>
        <begin position="1017"/>
        <end position="1118"/>
    </location>
</feature>
<feature type="compositionally biased region" description="Polar residues" evidence="1">
    <location>
        <begin position="589"/>
        <end position="599"/>
    </location>
</feature>
<evidence type="ECO:0000256" key="1">
    <source>
        <dbReference type="SAM" id="MobiDB-lite"/>
    </source>
</evidence>
<feature type="compositionally biased region" description="Low complexity" evidence="1">
    <location>
        <begin position="1060"/>
        <end position="1098"/>
    </location>
</feature>
<feature type="region of interest" description="Disordered" evidence="1">
    <location>
        <begin position="265"/>
        <end position="356"/>
    </location>
</feature>
<dbReference type="Proteomes" id="UP000256964">
    <property type="component" value="Unassembled WGS sequence"/>
</dbReference>